<proteinExistence type="predicted"/>
<keyword evidence="2" id="KW-1185">Reference proteome</keyword>
<gene>
    <name evidence="1" type="ORF">ADUPG1_004367</name>
</gene>
<dbReference type="Proteomes" id="UP001057375">
    <property type="component" value="Unassembled WGS sequence"/>
</dbReference>
<protein>
    <submittedName>
        <fullName evidence="1">Uncharacterized protein</fullName>
    </submittedName>
</protein>
<organism evidence="1 2">
    <name type="scientific">Aduncisulcus paluster</name>
    <dbReference type="NCBI Taxonomy" id="2918883"/>
    <lineage>
        <taxon>Eukaryota</taxon>
        <taxon>Metamonada</taxon>
        <taxon>Carpediemonas-like organisms</taxon>
        <taxon>Aduncisulcus</taxon>
    </lineage>
</organism>
<evidence type="ECO:0000313" key="1">
    <source>
        <dbReference type="EMBL" id="GKT20044.1"/>
    </source>
</evidence>
<reference evidence="1" key="1">
    <citation type="submission" date="2022-03" db="EMBL/GenBank/DDBJ databases">
        <title>Draft genome sequence of Aduncisulcus paluster, a free-living microaerophilic Fornicata.</title>
        <authorList>
            <person name="Yuyama I."/>
            <person name="Kume K."/>
            <person name="Tamura T."/>
            <person name="Inagaki Y."/>
            <person name="Hashimoto T."/>
        </authorList>
    </citation>
    <scope>NUCLEOTIDE SEQUENCE</scope>
    <source>
        <strain evidence="1">NY0171</strain>
    </source>
</reference>
<comment type="caution">
    <text evidence="1">The sequence shown here is derived from an EMBL/GenBank/DDBJ whole genome shotgun (WGS) entry which is preliminary data.</text>
</comment>
<dbReference type="EMBL" id="BQXS01006454">
    <property type="protein sequence ID" value="GKT20044.1"/>
    <property type="molecule type" value="Genomic_DNA"/>
</dbReference>
<name>A0ABQ5JWG6_9EUKA</name>
<feature type="non-terminal residue" evidence="1">
    <location>
        <position position="112"/>
    </location>
</feature>
<sequence>MFPSGHEDGYEYSSDELDVIKTYLNEVEEAKEECTVYTNARMAYEAIFEIPLFGPEDLTDTGILPYYQKTVEKITPGLYKFVFEDTQNNETINVIEFEVVKKEELTEEDIKG</sequence>
<evidence type="ECO:0000313" key="2">
    <source>
        <dbReference type="Proteomes" id="UP001057375"/>
    </source>
</evidence>
<accession>A0ABQ5JWG6</accession>